<organism evidence="1 2">
    <name type="scientific">Luedemannella flava</name>
    <dbReference type="NCBI Taxonomy" id="349316"/>
    <lineage>
        <taxon>Bacteria</taxon>
        <taxon>Bacillati</taxon>
        <taxon>Actinomycetota</taxon>
        <taxon>Actinomycetes</taxon>
        <taxon>Micromonosporales</taxon>
        <taxon>Micromonosporaceae</taxon>
        <taxon>Luedemannella</taxon>
    </lineage>
</organism>
<protein>
    <recommendedName>
        <fullName evidence="3">Adenylate kinase</fullName>
    </recommendedName>
</protein>
<accession>A0ABP4XS02</accession>
<evidence type="ECO:0000313" key="2">
    <source>
        <dbReference type="Proteomes" id="UP001500218"/>
    </source>
</evidence>
<dbReference type="EMBL" id="BAAALT010000028">
    <property type="protein sequence ID" value="GAA1790945.1"/>
    <property type="molecule type" value="Genomic_DNA"/>
</dbReference>
<dbReference type="Pfam" id="PF01202">
    <property type="entry name" value="SKI"/>
    <property type="match status" value="1"/>
</dbReference>
<gene>
    <name evidence="1" type="ORF">GCM10009682_11200</name>
</gene>
<evidence type="ECO:0000313" key="1">
    <source>
        <dbReference type="EMBL" id="GAA1790945.1"/>
    </source>
</evidence>
<keyword evidence="2" id="KW-1185">Reference proteome</keyword>
<dbReference type="SUPFAM" id="SSF52540">
    <property type="entry name" value="P-loop containing nucleoside triphosphate hydrolases"/>
    <property type="match status" value="1"/>
</dbReference>
<dbReference type="Gene3D" id="3.40.50.300">
    <property type="entry name" value="P-loop containing nucleotide triphosphate hydrolases"/>
    <property type="match status" value="1"/>
</dbReference>
<dbReference type="InterPro" id="IPR052922">
    <property type="entry name" value="Cytidylate_Kinase-2"/>
</dbReference>
<name>A0ABP4XS02_9ACTN</name>
<dbReference type="PANTHER" id="PTHR37816">
    <property type="entry name" value="YALI0E33011P"/>
    <property type="match status" value="1"/>
</dbReference>
<dbReference type="PANTHER" id="PTHR37816:SF1">
    <property type="entry name" value="TOXIN"/>
    <property type="match status" value="1"/>
</dbReference>
<sequence>MGADGRRYSAGVRRVVVVGNAGSGKTTLGRRLGEALGVPFVELDSIFHQEGWRPLPEDLFRARVLDIVAADAWVIDGNYRVVRDLVWARADTVVWFDLPRRTVMRQVVLRTLRRMATRQVLWNGNREPVSGLFRLDPEHSIIRLAWLKHATYHERFAAAAADPRFAHLRFVRIGSRADATTLVATADG</sequence>
<dbReference type="InterPro" id="IPR027417">
    <property type="entry name" value="P-loop_NTPase"/>
</dbReference>
<evidence type="ECO:0008006" key="3">
    <source>
        <dbReference type="Google" id="ProtNLM"/>
    </source>
</evidence>
<comment type="caution">
    <text evidence="1">The sequence shown here is derived from an EMBL/GenBank/DDBJ whole genome shotgun (WGS) entry which is preliminary data.</text>
</comment>
<proteinExistence type="predicted"/>
<dbReference type="InterPro" id="IPR031322">
    <property type="entry name" value="Shikimate/glucono_kinase"/>
</dbReference>
<reference evidence="2" key="1">
    <citation type="journal article" date="2019" name="Int. J. Syst. Evol. Microbiol.">
        <title>The Global Catalogue of Microorganisms (GCM) 10K type strain sequencing project: providing services to taxonomists for standard genome sequencing and annotation.</title>
        <authorList>
            <consortium name="The Broad Institute Genomics Platform"/>
            <consortium name="The Broad Institute Genome Sequencing Center for Infectious Disease"/>
            <person name="Wu L."/>
            <person name="Ma J."/>
        </authorList>
    </citation>
    <scope>NUCLEOTIDE SEQUENCE [LARGE SCALE GENOMIC DNA]</scope>
    <source>
        <strain evidence="2">JCM 13250</strain>
    </source>
</reference>
<dbReference type="Proteomes" id="UP001500218">
    <property type="component" value="Unassembled WGS sequence"/>
</dbReference>